<dbReference type="RefSeq" id="WP_184070209.1">
    <property type="nucleotide sequence ID" value="NZ_JACHNZ010000031.1"/>
</dbReference>
<dbReference type="EMBL" id="JACHNZ010000031">
    <property type="protein sequence ID" value="MBB4633009.1"/>
    <property type="molecule type" value="Genomic_DNA"/>
</dbReference>
<keyword evidence="1" id="KW-0805">Transcription regulation</keyword>
<dbReference type="PANTHER" id="PTHR30055:SF209">
    <property type="entry name" value="POSSIBLE TRANSCRIPTIONAL REGULATORY PROTEIN (PROBABLY TETR-FAMILY)"/>
    <property type="match status" value="1"/>
</dbReference>
<dbReference type="PRINTS" id="PR00455">
    <property type="entry name" value="HTHTETR"/>
</dbReference>
<reference evidence="6 7" key="1">
    <citation type="submission" date="2020-08" db="EMBL/GenBank/DDBJ databases">
        <title>Genomic Encyclopedia of Type Strains, Phase IV (KMG-IV): sequencing the most valuable type-strain genomes for metagenomic binning, comparative biology and taxonomic classification.</title>
        <authorList>
            <person name="Goeker M."/>
        </authorList>
    </citation>
    <scope>NUCLEOTIDE SEQUENCE [LARGE SCALE GENOMIC DNA]</scope>
    <source>
        <strain evidence="6 7">DSM 17328</strain>
    </source>
</reference>
<name>A0A7W7B2U4_9SPHN</name>
<dbReference type="PROSITE" id="PS50977">
    <property type="entry name" value="HTH_TETR_2"/>
    <property type="match status" value="1"/>
</dbReference>
<dbReference type="Pfam" id="PF00440">
    <property type="entry name" value="TetR_N"/>
    <property type="match status" value="1"/>
</dbReference>
<comment type="caution">
    <text evidence="6">The sequence shown here is derived from an EMBL/GenBank/DDBJ whole genome shotgun (WGS) entry which is preliminary data.</text>
</comment>
<dbReference type="AlphaFoldDB" id="A0A7W7B2U4"/>
<dbReference type="InterPro" id="IPR009057">
    <property type="entry name" value="Homeodomain-like_sf"/>
</dbReference>
<dbReference type="Gene3D" id="1.10.357.10">
    <property type="entry name" value="Tetracycline Repressor, domain 2"/>
    <property type="match status" value="1"/>
</dbReference>
<dbReference type="InterPro" id="IPR001647">
    <property type="entry name" value="HTH_TetR"/>
</dbReference>
<dbReference type="GO" id="GO:0000976">
    <property type="term" value="F:transcription cis-regulatory region binding"/>
    <property type="evidence" value="ECO:0007669"/>
    <property type="project" value="TreeGrafter"/>
</dbReference>
<gene>
    <name evidence="6" type="ORF">GGQ98_002638</name>
</gene>
<evidence type="ECO:0000256" key="3">
    <source>
        <dbReference type="ARBA" id="ARBA00023163"/>
    </source>
</evidence>
<accession>A0A7W7B2U4</accession>
<evidence type="ECO:0000256" key="2">
    <source>
        <dbReference type="ARBA" id="ARBA00023125"/>
    </source>
</evidence>
<evidence type="ECO:0000259" key="5">
    <source>
        <dbReference type="PROSITE" id="PS50977"/>
    </source>
</evidence>
<proteinExistence type="predicted"/>
<dbReference type="SUPFAM" id="SSF48498">
    <property type="entry name" value="Tetracyclin repressor-like, C-terminal domain"/>
    <property type="match status" value="1"/>
</dbReference>
<evidence type="ECO:0000313" key="6">
    <source>
        <dbReference type="EMBL" id="MBB4633009.1"/>
    </source>
</evidence>
<keyword evidence="2 4" id="KW-0238">DNA-binding</keyword>
<dbReference type="InterPro" id="IPR025996">
    <property type="entry name" value="MT1864/Rv1816-like_C"/>
</dbReference>
<evidence type="ECO:0000256" key="1">
    <source>
        <dbReference type="ARBA" id="ARBA00023015"/>
    </source>
</evidence>
<feature type="DNA-binding region" description="H-T-H motif" evidence="4">
    <location>
        <begin position="42"/>
        <end position="61"/>
    </location>
</feature>
<dbReference type="PANTHER" id="PTHR30055">
    <property type="entry name" value="HTH-TYPE TRANSCRIPTIONAL REGULATOR RUTR"/>
    <property type="match status" value="1"/>
</dbReference>
<sequence>MLKQSPVYERKAPTSYHHGNLQTALLNAGLDLLERRGCADLALREVAREVGVSPAAVYRHYASKEALLTAMAVEGFKRLNAEQIEPISNSVVTPVRFAEMGRAYVRFAVRNPALFRLMFSDQIDSSRDASLMFAIEPLTGNIEDAVARLAGPRFSSAMRRKAALRAWSLVHGLSMLMIDGQLRIAHSEIDRMIEAVVDPNHALAI</sequence>
<dbReference type="GO" id="GO:0003700">
    <property type="term" value="F:DNA-binding transcription factor activity"/>
    <property type="evidence" value="ECO:0007669"/>
    <property type="project" value="TreeGrafter"/>
</dbReference>
<dbReference type="Proteomes" id="UP000566324">
    <property type="component" value="Unassembled WGS sequence"/>
</dbReference>
<dbReference type="InterPro" id="IPR050109">
    <property type="entry name" value="HTH-type_TetR-like_transc_reg"/>
</dbReference>
<protein>
    <submittedName>
        <fullName evidence="6">AcrR family transcriptional regulator</fullName>
    </submittedName>
</protein>
<evidence type="ECO:0000313" key="7">
    <source>
        <dbReference type="Proteomes" id="UP000566324"/>
    </source>
</evidence>
<feature type="domain" description="HTH tetR-type" evidence="5">
    <location>
        <begin position="19"/>
        <end position="79"/>
    </location>
</feature>
<dbReference type="Pfam" id="PF13305">
    <property type="entry name" value="TetR_C_33"/>
    <property type="match status" value="1"/>
</dbReference>
<dbReference type="SUPFAM" id="SSF46689">
    <property type="entry name" value="Homeodomain-like"/>
    <property type="match status" value="1"/>
</dbReference>
<dbReference type="InterPro" id="IPR036271">
    <property type="entry name" value="Tet_transcr_reg_TetR-rel_C_sf"/>
</dbReference>
<keyword evidence="3" id="KW-0804">Transcription</keyword>
<keyword evidence="7" id="KW-1185">Reference proteome</keyword>
<evidence type="ECO:0000256" key="4">
    <source>
        <dbReference type="PROSITE-ProRule" id="PRU00335"/>
    </source>
</evidence>
<organism evidence="6 7">
    <name type="scientific">Sphingosinicella soli</name>
    <dbReference type="NCBI Taxonomy" id="333708"/>
    <lineage>
        <taxon>Bacteria</taxon>
        <taxon>Pseudomonadati</taxon>
        <taxon>Pseudomonadota</taxon>
        <taxon>Alphaproteobacteria</taxon>
        <taxon>Sphingomonadales</taxon>
        <taxon>Sphingosinicellaceae</taxon>
        <taxon>Sphingosinicella</taxon>
    </lineage>
</organism>